<dbReference type="GO" id="GO:0005886">
    <property type="term" value="C:plasma membrane"/>
    <property type="evidence" value="ECO:0007669"/>
    <property type="project" value="UniProtKB-SubCell"/>
</dbReference>
<reference evidence="14 15" key="1">
    <citation type="submission" date="2007-10" db="EMBL/GenBank/DDBJ databases">
        <title>Complete sequence of Shewanella pealeana ATCC 700345.</title>
        <authorList>
            <consortium name="US DOE Joint Genome Institute"/>
            <person name="Copeland A."/>
            <person name="Lucas S."/>
            <person name="Lapidus A."/>
            <person name="Barry K."/>
            <person name="Glavina del Rio T."/>
            <person name="Dalin E."/>
            <person name="Tice H."/>
            <person name="Pitluck S."/>
            <person name="Chertkov O."/>
            <person name="Brettin T."/>
            <person name="Bruce D."/>
            <person name="Detter J.C."/>
            <person name="Han C."/>
            <person name="Schmutz J."/>
            <person name="Larimer F."/>
            <person name="Land M."/>
            <person name="Hauser L."/>
            <person name="Kyrpides N."/>
            <person name="Kim E."/>
            <person name="Zhao J.-S.Z."/>
            <person name="Manno D."/>
            <person name="Hawari J."/>
            <person name="Richardson P."/>
        </authorList>
    </citation>
    <scope>NUCLEOTIDE SEQUENCE [LARGE SCALE GENOMIC DNA]</scope>
    <source>
        <strain evidence="15">ATCC 700345 / ANG-SQ1</strain>
    </source>
</reference>
<evidence type="ECO:0000256" key="6">
    <source>
        <dbReference type="ARBA" id="ARBA00022692"/>
    </source>
</evidence>
<dbReference type="STRING" id="398579.Spea_1058"/>
<keyword evidence="10 12" id="KW-0472">Membrane</keyword>
<feature type="transmembrane region" description="Helical" evidence="12">
    <location>
        <begin position="361"/>
        <end position="382"/>
    </location>
</feature>
<dbReference type="GO" id="GO:0051453">
    <property type="term" value="P:regulation of intracellular pH"/>
    <property type="evidence" value="ECO:0007669"/>
    <property type="project" value="TreeGrafter"/>
</dbReference>
<keyword evidence="5" id="KW-1003">Cell membrane</keyword>
<organism evidence="14 15">
    <name type="scientific">Shewanella pealeana (strain ATCC 700345 / ANG-SQ1)</name>
    <dbReference type="NCBI Taxonomy" id="398579"/>
    <lineage>
        <taxon>Bacteria</taxon>
        <taxon>Pseudomonadati</taxon>
        <taxon>Pseudomonadota</taxon>
        <taxon>Gammaproteobacteria</taxon>
        <taxon>Alteromonadales</taxon>
        <taxon>Shewanellaceae</taxon>
        <taxon>Shewanella</taxon>
    </lineage>
</organism>
<feature type="transmembrane region" description="Helical" evidence="12">
    <location>
        <begin position="203"/>
        <end position="223"/>
    </location>
</feature>
<comment type="similarity">
    <text evidence="2">Belongs to the monovalent cation:proton antiporter 1 (CPA1) transporter (TC 2.A.36) family.</text>
</comment>
<name>A8H1E8_SHEPA</name>
<dbReference type="GO" id="GO:0098719">
    <property type="term" value="P:sodium ion import across plasma membrane"/>
    <property type="evidence" value="ECO:0007669"/>
    <property type="project" value="TreeGrafter"/>
</dbReference>
<dbReference type="KEGG" id="spl:Spea_1058"/>
<keyword evidence="7 12" id="KW-1133">Transmembrane helix</keyword>
<feature type="transmembrane region" description="Helical" evidence="12">
    <location>
        <begin position="6"/>
        <end position="24"/>
    </location>
</feature>
<keyword evidence="6 12" id="KW-0812">Transmembrane</keyword>
<dbReference type="Pfam" id="PF00999">
    <property type="entry name" value="Na_H_Exchanger"/>
    <property type="match status" value="1"/>
</dbReference>
<evidence type="ECO:0000256" key="3">
    <source>
        <dbReference type="ARBA" id="ARBA00022448"/>
    </source>
</evidence>
<dbReference type="EMBL" id="CP000851">
    <property type="protein sequence ID" value="ABV86385.1"/>
    <property type="molecule type" value="Genomic_DNA"/>
</dbReference>
<evidence type="ECO:0000313" key="14">
    <source>
        <dbReference type="EMBL" id="ABV86385.1"/>
    </source>
</evidence>
<feature type="transmembrane region" description="Helical" evidence="12">
    <location>
        <begin position="394"/>
        <end position="415"/>
    </location>
</feature>
<feature type="transmembrane region" description="Helical" evidence="12">
    <location>
        <begin position="100"/>
        <end position="122"/>
    </location>
</feature>
<evidence type="ECO:0000313" key="15">
    <source>
        <dbReference type="Proteomes" id="UP000002608"/>
    </source>
</evidence>
<evidence type="ECO:0000256" key="12">
    <source>
        <dbReference type="SAM" id="Phobius"/>
    </source>
</evidence>
<dbReference type="RefSeq" id="WP_012154316.1">
    <property type="nucleotide sequence ID" value="NC_009901.1"/>
</dbReference>
<dbReference type="PANTHER" id="PTHR10110">
    <property type="entry name" value="SODIUM/HYDROGEN EXCHANGER"/>
    <property type="match status" value="1"/>
</dbReference>
<keyword evidence="15" id="KW-1185">Reference proteome</keyword>
<dbReference type="Gene3D" id="6.10.140.1330">
    <property type="match status" value="1"/>
</dbReference>
<evidence type="ECO:0000256" key="10">
    <source>
        <dbReference type="ARBA" id="ARBA00023136"/>
    </source>
</evidence>
<gene>
    <name evidence="14" type="ordered locus">Spea_1058</name>
</gene>
<dbReference type="InterPro" id="IPR006153">
    <property type="entry name" value="Cation/H_exchanger_TM"/>
</dbReference>
<dbReference type="GO" id="GO:0015386">
    <property type="term" value="F:potassium:proton antiporter activity"/>
    <property type="evidence" value="ECO:0007669"/>
    <property type="project" value="TreeGrafter"/>
</dbReference>
<comment type="subcellular location">
    <subcellularLocation>
        <location evidence="1">Cell membrane</location>
        <topology evidence="1">Multi-pass membrane protein</topology>
    </subcellularLocation>
</comment>
<keyword evidence="3" id="KW-0813">Transport</keyword>
<evidence type="ECO:0000259" key="13">
    <source>
        <dbReference type="Pfam" id="PF00999"/>
    </source>
</evidence>
<feature type="transmembrane region" description="Helical" evidence="12">
    <location>
        <begin position="172"/>
        <end position="191"/>
    </location>
</feature>
<evidence type="ECO:0000256" key="2">
    <source>
        <dbReference type="ARBA" id="ARBA00007367"/>
    </source>
</evidence>
<feature type="transmembrane region" description="Helical" evidence="12">
    <location>
        <begin position="68"/>
        <end position="88"/>
    </location>
</feature>
<evidence type="ECO:0000256" key="11">
    <source>
        <dbReference type="ARBA" id="ARBA00023201"/>
    </source>
</evidence>
<dbReference type="GO" id="GO:0015385">
    <property type="term" value="F:sodium:proton antiporter activity"/>
    <property type="evidence" value="ECO:0007669"/>
    <property type="project" value="InterPro"/>
</dbReference>
<protein>
    <submittedName>
        <fullName evidence="14">Sodium/hydrogen exchanger</fullName>
    </submittedName>
</protein>
<feature type="transmembrane region" description="Helical" evidence="12">
    <location>
        <begin position="31"/>
        <end position="48"/>
    </location>
</feature>
<feature type="domain" description="Cation/H+ exchanger transmembrane" evidence="13">
    <location>
        <begin position="35"/>
        <end position="414"/>
    </location>
</feature>
<feature type="transmembrane region" description="Helical" evidence="12">
    <location>
        <begin position="289"/>
        <end position="311"/>
    </location>
</feature>
<keyword evidence="9" id="KW-0406">Ion transport</keyword>
<evidence type="ECO:0000256" key="5">
    <source>
        <dbReference type="ARBA" id="ARBA00022475"/>
    </source>
</evidence>
<keyword evidence="8" id="KW-0915">Sodium</keyword>
<evidence type="ECO:0000256" key="7">
    <source>
        <dbReference type="ARBA" id="ARBA00022989"/>
    </source>
</evidence>
<evidence type="ECO:0000256" key="1">
    <source>
        <dbReference type="ARBA" id="ARBA00004651"/>
    </source>
</evidence>
<dbReference type="Proteomes" id="UP000002608">
    <property type="component" value="Chromosome"/>
</dbReference>
<evidence type="ECO:0000256" key="4">
    <source>
        <dbReference type="ARBA" id="ARBA00022449"/>
    </source>
</evidence>
<sequence length="428" mass="46687">MTSYEILCLLSALSLVISLISSRLHRWQQTITITALALGLSLIILIAGKTFGVELYSTLVTDLEQLDFKALLLNGMLGFLLFAGALQIKLNVLKQQRWEIFVLAFVGTLISTLIIGGLLYVLSGFLGLQLNFSYCLLFGALISPTDPIAVLAIIKQLGAPEDIAIQVEGESLFNDGIGLVIFVAISQVAFSTEPLTFAGVSGLFIREALGGLLYGGVLAAMLHGMLHLSEDRTQYLLMTLLVPSAGYVGADMLGVSGPLAMVASGIIIGNVSVPKLLKESEWEHLDNFWLLIESFFNSLLFLLLGLLLLLIHFDAELWWFMLLSVPIVLVGRIISIYLPYFGFRRFKRYNSYAEKILVWGGLRGGLALAMAMSLPTGVLIISGSNIDLRELLMVMTYAVVVFSILVQGTTIPSLIDKSNAEHAAQRKP</sequence>
<accession>A8H1E8</accession>
<evidence type="ECO:0000256" key="8">
    <source>
        <dbReference type="ARBA" id="ARBA00023053"/>
    </source>
</evidence>
<dbReference type="eggNOG" id="COG0025">
    <property type="taxonomic scope" value="Bacteria"/>
</dbReference>
<keyword evidence="4" id="KW-0050">Antiport</keyword>
<keyword evidence="11" id="KW-0739">Sodium transport</keyword>
<dbReference type="OrthoDB" id="9774146at2"/>
<dbReference type="PANTHER" id="PTHR10110:SF195">
    <property type="entry name" value="NA(+)_H(+) ANTIPORTER NHAS2"/>
    <property type="match status" value="1"/>
</dbReference>
<dbReference type="HOGENOM" id="CLU_005912_8_1_6"/>
<evidence type="ECO:0000256" key="9">
    <source>
        <dbReference type="ARBA" id="ARBA00023065"/>
    </source>
</evidence>
<dbReference type="AlphaFoldDB" id="A8H1E8"/>
<feature type="transmembrane region" description="Helical" evidence="12">
    <location>
        <begin position="317"/>
        <end position="340"/>
    </location>
</feature>
<dbReference type="InterPro" id="IPR018422">
    <property type="entry name" value="Cation/H_exchanger_CPA1"/>
</dbReference>
<proteinExistence type="inferred from homology"/>